<feature type="transmembrane region" description="Helical" evidence="5">
    <location>
        <begin position="155"/>
        <end position="176"/>
    </location>
</feature>
<evidence type="ECO:0000259" key="6">
    <source>
        <dbReference type="PROSITE" id="PS50262"/>
    </source>
</evidence>
<dbReference type="Proteomes" id="UP000694888">
    <property type="component" value="Unplaced"/>
</dbReference>
<protein>
    <submittedName>
        <fullName evidence="8">Cysteinyl leukotriene receptor 2-like</fullName>
    </submittedName>
</protein>
<evidence type="ECO:0000313" key="7">
    <source>
        <dbReference type="Proteomes" id="UP000694888"/>
    </source>
</evidence>
<dbReference type="PANTHER" id="PTHR46641:SF2">
    <property type="entry name" value="FMRFAMIDE RECEPTOR"/>
    <property type="match status" value="1"/>
</dbReference>
<keyword evidence="7" id="KW-1185">Reference proteome</keyword>
<dbReference type="InterPro" id="IPR052954">
    <property type="entry name" value="GPCR-Ligand_Int"/>
</dbReference>
<proteinExistence type="predicted"/>
<dbReference type="PROSITE" id="PS50262">
    <property type="entry name" value="G_PROTEIN_RECEP_F1_2"/>
    <property type="match status" value="1"/>
</dbReference>
<sequence>MGPYRNKTFEQVQTSELTFEGLVDKQVLQIFLLVFFVAALGSISFFGVIFNAINMIVFIKQGFKDTVNITLFSLAISDMGALVPLVWESICFNPLFAGADLPFDSQDIVYLTAGWPHSCFSRITGWITAFVTFERCLCIALPLKVKTIITPRRTIFILAAIYSVMIASVLPVFYSIRLEPKSFPRRNETMLGLVYVPKGTFIENISISINAFAQFASFFTVIVCTAILVQNLVQKSKWRKSVSTSSAGAQKSFSNRDKKVMKMVLFIASIFIACFLPSAVNFIAMSISDEYSIVGKYQNMFLLTWAIFTSLAATNSTVNIFVYYRMSSKFKEILDEMFSLAGGKSK</sequence>
<dbReference type="InterPro" id="IPR017452">
    <property type="entry name" value="GPCR_Rhodpsn_7TM"/>
</dbReference>
<evidence type="ECO:0000256" key="3">
    <source>
        <dbReference type="ARBA" id="ARBA00022989"/>
    </source>
</evidence>
<dbReference type="PANTHER" id="PTHR46641">
    <property type="entry name" value="FMRFAMIDE RECEPTOR-RELATED"/>
    <property type="match status" value="1"/>
</dbReference>
<dbReference type="Pfam" id="PF00001">
    <property type="entry name" value="7tm_1"/>
    <property type="match status" value="1"/>
</dbReference>
<accession>A0ABM0K6F9</accession>
<dbReference type="SUPFAM" id="SSF81321">
    <property type="entry name" value="Family A G protein-coupled receptor-like"/>
    <property type="match status" value="1"/>
</dbReference>
<feature type="transmembrane region" description="Helical" evidence="5">
    <location>
        <begin position="30"/>
        <end position="57"/>
    </location>
</feature>
<keyword evidence="2 5" id="KW-0812">Transmembrane</keyword>
<evidence type="ECO:0000256" key="4">
    <source>
        <dbReference type="ARBA" id="ARBA00023136"/>
    </source>
</evidence>
<feature type="transmembrane region" description="Helical" evidence="5">
    <location>
        <begin position="211"/>
        <end position="233"/>
    </location>
</feature>
<dbReference type="PRINTS" id="PR00237">
    <property type="entry name" value="GPCRRHODOPSN"/>
</dbReference>
<dbReference type="GeneID" id="101854208"/>
<evidence type="ECO:0000256" key="1">
    <source>
        <dbReference type="ARBA" id="ARBA00004370"/>
    </source>
</evidence>
<feature type="domain" description="G-protein coupled receptors family 1 profile" evidence="6">
    <location>
        <begin position="50"/>
        <end position="323"/>
    </location>
</feature>
<reference evidence="8" key="1">
    <citation type="submission" date="2025-08" db="UniProtKB">
        <authorList>
            <consortium name="RefSeq"/>
        </authorList>
    </citation>
    <scope>IDENTIFICATION</scope>
</reference>
<gene>
    <name evidence="8" type="primary">LOC101854208</name>
</gene>
<feature type="transmembrane region" description="Helical" evidence="5">
    <location>
        <begin position="264"/>
        <end position="288"/>
    </location>
</feature>
<evidence type="ECO:0000313" key="8">
    <source>
        <dbReference type="RefSeq" id="XP_005109847.1"/>
    </source>
</evidence>
<name>A0ABM0K6F9_APLCA</name>
<feature type="transmembrane region" description="Helical" evidence="5">
    <location>
        <begin position="69"/>
        <end position="87"/>
    </location>
</feature>
<dbReference type="Gene3D" id="1.20.1070.10">
    <property type="entry name" value="Rhodopsin 7-helix transmembrane proteins"/>
    <property type="match status" value="1"/>
</dbReference>
<evidence type="ECO:0000256" key="5">
    <source>
        <dbReference type="SAM" id="Phobius"/>
    </source>
</evidence>
<evidence type="ECO:0000256" key="2">
    <source>
        <dbReference type="ARBA" id="ARBA00022692"/>
    </source>
</evidence>
<feature type="transmembrane region" description="Helical" evidence="5">
    <location>
        <begin position="300"/>
        <end position="324"/>
    </location>
</feature>
<dbReference type="InterPro" id="IPR000276">
    <property type="entry name" value="GPCR_Rhodpsn"/>
</dbReference>
<organism evidence="7 8">
    <name type="scientific">Aplysia californica</name>
    <name type="common">California sea hare</name>
    <dbReference type="NCBI Taxonomy" id="6500"/>
    <lineage>
        <taxon>Eukaryota</taxon>
        <taxon>Metazoa</taxon>
        <taxon>Spiralia</taxon>
        <taxon>Lophotrochozoa</taxon>
        <taxon>Mollusca</taxon>
        <taxon>Gastropoda</taxon>
        <taxon>Heterobranchia</taxon>
        <taxon>Euthyneura</taxon>
        <taxon>Tectipleura</taxon>
        <taxon>Aplysiida</taxon>
        <taxon>Aplysioidea</taxon>
        <taxon>Aplysiidae</taxon>
        <taxon>Aplysia</taxon>
    </lineage>
</organism>
<keyword evidence="4 5" id="KW-0472">Membrane</keyword>
<comment type="subcellular location">
    <subcellularLocation>
        <location evidence="1">Membrane</location>
    </subcellularLocation>
</comment>
<dbReference type="RefSeq" id="XP_005109847.1">
    <property type="nucleotide sequence ID" value="XM_005109790.3"/>
</dbReference>
<keyword evidence="3 5" id="KW-1133">Transmembrane helix</keyword>